<organism evidence="3 4">
    <name type="scientific">Streptomyces millisiae</name>
    <dbReference type="NCBI Taxonomy" id="3075542"/>
    <lineage>
        <taxon>Bacteria</taxon>
        <taxon>Bacillati</taxon>
        <taxon>Actinomycetota</taxon>
        <taxon>Actinomycetes</taxon>
        <taxon>Kitasatosporales</taxon>
        <taxon>Streptomycetaceae</taxon>
        <taxon>Streptomyces</taxon>
    </lineage>
</organism>
<evidence type="ECO:0000259" key="1">
    <source>
        <dbReference type="Pfam" id="PF14742"/>
    </source>
</evidence>
<protein>
    <submittedName>
        <fullName evidence="3">Glycogen debranching N-terminal domain-containing protein</fullName>
    </submittedName>
</protein>
<name>A0ABU2LW31_9ACTN</name>
<evidence type="ECO:0000313" key="3">
    <source>
        <dbReference type="EMBL" id="MDT0321779.1"/>
    </source>
</evidence>
<evidence type="ECO:0000259" key="2">
    <source>
        <dbReference type="Pfam" id="PF22422"/>
    </source>
</evidence>
<gene>
    <name evidence="3" type="ORF">RNC47_25940</name>
</gene>
<dbReference type="SUPFAM" id="SSF48208">
    <property type="entry name" value="Six-hairpin glycosidases"/>
    <property type="match status" value="1"/>
</dbReference>
<dbReference type="RefSeq" id="WP_311602050.1">
    <property type="nucleotide sequence ID" value="NZ_JAVREM010000047.1"/>
</dbReference>
<sequence>MLTTHHCLLVRDGTFAAVGPSGDITGERGAWPDGLFARDARHLSRWQLTVDGGTPTVLVPATAGRGATASSVSTPPGGRADTPALTVFREQTVRAGGLSERIRIGSNRGEPTTAVLALTVDADFADQFELRSDHRWYEKPHAVRTRELRPDGVEFGYRRREWHARTVVTASPAPDAVEETGSGARRLRWRIELPAHGSTELALRVDAHPHGAPEPDPVLPTPAGELGTGGTAGVPIPEDWPELATACEQGLADLACLLVPATGPDGEALRVPAAGVPWFLTLLGRHALVTSLFTLHARPELAAATLLVLAATQATDADPERIAEPGKIVHELRHGELAHFEQVPYGRYFGAVDSTPLFLMLLGAHAETTGEEKLARRLERHARAAVEWMFQHGGLADGGYLVYHADQGGLANQSWKDSPGSICHADGTPVKGEITAAVAQGYAYAALRGTAGLARTAWDDAPYADLLDDAAEGLRARFARDFWLPDRDFPALALDGAGRRVDALASDAGHLLWTGILDRERGRAVGRRLLAPDFFTGWGIRTLAADQAAYHPLSYHRGCVWPHDSAIAALGLARYGLRVEAETVARGILDLAAATSFRLPEAVAGYPRDRHPAPIPYPHACTPQAWAAATPFALTSALRPAGLSGPKVP</sequence>
<feature type="domain" description="Mannosylglycerate hydrolase MGH1-like glycoside hydrolase" evidence="2">
    <location>
        <begin position="440"/>
        <end position="592"/>
    </location>
</feature>
<dbReference type="InterPro" id="IPR008928">
    <property type="entry name" value="6-hairpin_glycosidase_sf"/>
</dbReference>
<reference evidence="4" key="1">
    <citation type="submission" date="2023-07" db="EMBL/GenBank/DDBJ databases">
        <title>30 novel species of actinomycetes from the DSMZ collection.</title>
        <authorList>
            <person name="Nouioui I."/>
        </authorList>
    </citation>
    <scope>NUCLEOTIDE SEQUENCE [LARGE SCALE GENOMIC DNA]</scope>
    <source>
        <strain evidence="4">DSM 44918</strain>
    </source>
</reference>
<dbReference type="Pfam" id="PF22422">
    <property type="entry name" value="MGH1-like_GH"/>
    <property type="match status" value="1"/>
</dbReference>
<accession>A0ABU2LW31</accession>
<dbReference type="Proteomes" id="UP001183420">
    <property type="component" value="Unassembled WGS sequence"/>
</dbReference>
<dbReference type="Pfam" id="PF14742">
    <property type="entry name" value="GDE_N_bis"/>
    <property type="match status" value="1"/>
</dbReference>
<dbReference type="InterPro" id="IPR012341">
    <property type="entry name" value="6hp_glycosidase-like_sf"/>
</dbReference>
<dbReference type="InterPro" id="IPR054491">
    <property type="entry name" value="MGH1-like_GH"/>
</dbReference>
<dbReference type="EMBL" id="JAVREM010000047">
    <property type="protein sequence ID" value="MDT0321779.1"/>
    <property type="molecule type" value="Genomic_DNA"/>
</dbReference>
<feature type="domain" description="Putative glycogen debranching enzyme N-terminal" evidence="1">
    <location>
        <begin position="9"/>
        <end position="203"/>
    </location>
</feature>
<comment type="caution">
    <text evidence="3">The sequence shown here is derived from an EMBL/GenBank/DDBJ whole genome shotgun (WGS) entry which is preliminary data.</text>
</comment>
<proteinExistence type="predicted"/>
<dbReference type="Gene3D" id="1.50.10.10">
    <property type="match status" value="1"/>
</dbReference>
<dbReference type="InterPro" id="IPR032856">
    <property type="entry name" value="GDE_N_bis"/>
</dbReference>
<evidence type="ECO:0000313" key="4">
    <source>
        <dbReference type="Proteomes" id="UP001183420"/>
    </source>
</evidence>
<keyword evidence="4" id="KW-1185">Reference proteome</keyword>